<organism evidence="3 4">
    <name type="scientific">Microseira wollei NIES-4236</name>
    <dbReference type="NCBI Taxonomy" id="2530354"/>
    <lineage>
        <taxon>Bacteria</taxon>
        <taxon>Bacillati</taxon>
        <taxon>Cyanobacteriota</taxon>
        <taxon>Cyanophyceae</taxon>
        <taxon>Oscillatoriophycideae</taxon>
        <taxon>Aerosakkonematales</taxon>
        <taxon>Aerosakkonemataceae</taxon>
        <taxon>Microseira</taxon>
    </lineage>
</organism>
<evidence type="ECO:0000313" key="3">
    <source>
        <dbReference type="EMBL" id="GET39716.1"/>
    </source>
</evidence>
<name>A0AAV3XG73_9CYAN</name>
<dbReference type="Proteomes" id="UP001050975">
    <property type="component" value="Unassembled WGS sequence"/>
</dbReference>
<accession>A0AAV3XG73</accession>
<keyword evidence="2" id="KW-0732">Signal</keyword>
<evidence type="ECO:0000256" key="2">
    <source>
        <dbReference type="SAM" id="SignalP"/>
    </source>
</evidence>
<comment type="caution">
    <text evidence="3">The sequence shown here is derived from an EMBL/GenBank/DDBJ whole genome shotgun (WGS) entry which is preliminary data.</text>
</comment>
<evidence type="ECO:0000313" key="4">
    <source>
        <dbReference type="Proteomes" id="UP001050975"/>
    </source>
</evidence>
<keyword evidence="4" id="KW-1185">Reference proteome</keyword>
<feature type="region of interest" description="Disordered" evidence="1">
    <location>
        <begin position="75"/>
        <end position="155"/>
    </location>
</feature>
<feature type="compositionally biased region" description="Polar residues" evidence="1">
    <location>
        <begin position="137"/>
        <end position="155"/>
    </location>
</feature>
<feature type="chain" id="PRO_5043427724" description="DUF928 domain-containing protein" evidence="2">
    <location>
        <begin position="34"/>
        <end position="333"/>
    </location>
</feature>
<evidence type="ECO:0008006" key="5">
    <source>
        <dbReference type="Google" id="ProtNLM"/>
    </source>
</evidence>
<feature type="signal peptide" evidence="2">
    <location>
        <begin position="1"/>
        <end position="33"/>
    </location>
</feature>
<protein>
    <recommendedName>
        <fullName evidence="5">DUF928 domain-containing protein</fullName>
    </recommendedName>
</protein>
<dbReference type="EMBL" id="BLAY01000072">
    <property type="protein sequence ID" value="GET39716.1"/>
    <property type="molecule type" value="Genomic_DNA"/>
</dbReference>
<reference evidence="3" key="1">
    <citation type="submission" date="2019-10" db="EMBL/GenBank/DDBJ databases">
        <title>Draft genome sequece of Microseira wollei NIES-4236.</title>
        <authorList>
            <person name="Yamaguchi H."/>
            <person name="Suzuki S."/>
            <person name="Kawachi M."/>
        </authorList>
    </citation>
    <scope>NUCLEOTIDE SEQUENCE</scope>
    <source>
        <strain evidence="3">NIES-4236</strain>
    </source>
</reference>
<dbReference type="AlphaFoldDB" id="A0AAV3XG73"/>
<dbReference type="InterPro" id="IPR010328">
    <property type="entry name" value="DUF928"/>
</dbReference>
<gene>
    <name evidence="3" type="ORF">MiSe_44880</name>
</gene>
<dbReference type="Pfam" id="PF06051">
    <property type="entry name" value="DUF928"/>
    <property type="match status" value="1"/>
</dbReference>
<proteinExistence type="predicted"/>
<sequence>MTQFKPTTFTTWLSATLSGVAVIASSFYQSVQATPKPIGQDRDVLISLRFEAPGEAAPRSTIGGGTRGNVRFAAPGEVAPNNTTGGGTRGNVKFAPPEDAAPVNTTGGGTRGNVRFAAPGEATPRNTIGGGSRGNVRFQTPGESAPANTASGGTRTEGQLALRALLPITRYGRTVAARPTFFVYLPPTASKEVFFSVQDERRNHHYQTILKISGQGGIVSFTLPEDAPELEIGKNYVWFFAPIQPGGILQPDNNGAIGWIRRVESQTAQNATKTPLERATEYAQQGIWYDTVAILASAKLTQPGNATLASEWKDLLKEVGLEAIANQPIAEQL</sequence>
<dbReference type="RefSeq" id="WP_226585211.1">
    <property type="nucleotide sequence ID" value="NZ_BLAY01000072.1"/>
</dbReference>
<evidence type="ECO:0000256" key="1">
    <source>
        <dbReference type="SAM" id="MobiDB-lite"/>
    </source>
</evidence>